<dbReference type="SUPFAM" id="SSF55874">
    <property type="entry name" value="ATPase domain of HSP90 chaperone/DNA topoisomerase II/histidine kinase"/>
    <property type="match status" value="1"/>
</dbReference>
<dbReference type="InterPro" id="IPR004358">
    <property type="entry name" value="Sig_transdc_His_kin-like_C"/>
</dbReference>
<reference evidence="6" key="2">
    <citation type="submission" date="2023-06" db="EMBL/GenBank/DDBJ databases">
        <title>Pangenomics reveal diversification of enzyme families and niche specialization in globally abundant SAR202 bacteria.</title>
        <authorList>
            <person name="Saw J.H.W."/>
        </authorList>
    </citation>
    <scope>NUCLEOTIDE SEQUENCE [LARGE SCALE GENOMIC DNA]</scope>
    <source>
        <strain evidence="6">JH1073</strain>
    </source>
</reference>
<dbReference type="EC" id="2.7.13.3" evidence="2"/>
<dbReference type="GO" id="GO:0000160">
    <property type="term" value="P:phosphorelay signal transduction system"/>
    <property type="evidence" value="ECO:0007669"/>
    <property type="project" value="UniProtKB-KW"/>
</dbReference>
<dbReference type="EMBL" id="CP046147">
    <property type="protein sequence ID" value="WFG39467.1"/>
    <property type="molecule type" value="Genomic_DNA"/>
</dbReference>
<keyword evidence="6" id="KW-1185">Reference proteome</keyword>
<evidence type="ECO:0000259" key="4">
    <source>
        <dbReference type="Pfam" id="PF02518"/>
    </source>
</evidence>
<dbReference type="InterPro" id="IPR003594">
    <property type="entry name" value="HATPase_dom"/>
</dbReference>
<organism evidence="5 6">
    <name type="scientific">Candidatus Lucifugimonas marina</name>
    <dbReference type="NCBI Taxonomy" id="3038979"/>
    <lineage>
        <taxon>Bacteria</taxon>
        <taxon>Bacillati</taxon>
        <taxon>Chloroflexota</taxon>
        <taxon>Dehalococcoidia</taxon>
        <taxon>SAR202 cluster</taxon>
        <taxon>Candidatus Lucifugimonadales</taxon>
        <taxon>Candidatus Lucifugimonadaceae</taxon>
        <taxon>Candidatus Lucifugimonas</taxon>
    </lineage>
</organism>
<sequence>MELVWIPKRSRMHSISTSGGGNPTTRAVSGLGLGLNIAKTIINMHQGEIFLSSEPVKRTRIGFEIPRVVRTLSDAA</sequence>
<comment type="catalytic activity">
    <reaction evidence="1">
        <text>ATP + protein L-histidine = ADP + protein N-phospho-L-histidine.</text>
        <dbReference type="EC" id="2.7.13.3"/>
    </reaction>
</comment>
<feature type="domain" description="Histidine kinase/HSP90-like ATPase" evidence="4">
    <location>
        <begin position="19"/>
        <end position="67"/>
    </location>
</feature>
<dbReference type="Pfam" id="PF02518">
    <property type="entry name" value="HATPase_c"/>
    <property type="match status" value="1"/>
</dbReference>
<evidence type="ECO:0000256" key="1">
    <source>
        <dbReference type="ARBA" id="ARBA00000085"/>
    </source>
</evidence>
<evidence type="ECO:0000313" key="5">
    <source>
        <dbReference type="EMBL" id="WFG39467.1"/>
    </source>
</evidence>
<reference evidence="5 6" key="1">
    <citation type="submission" date="2019-11" db="EMBL/GenBank/DDBJ databases">
        <authorList>
            <person name="Cho J.-C."/>
        </authorList>
    </citation>
    <scope>NUCLEOTIDE SEQUENCE [LARGE SCALE GENOMIC DNA]</scope>
    <source>
        <strain evidence="5 6">JH1073</strain>
    </source>
</reference>
<accession>A0AAJ5ZIP7</accession>
<keyword evidence="3" id="KW-0902">Two-component regulatory system</keyword>
<dbReference type="AlphaFoldDB" id="A0AAJ5ZIP7"/>
<proteinExistence type="predicted"/>
<name>A0AAJ5ZIP7_9CHLR</name>
<dbReference type="InterPro" id="IPR036890">
    <property type="entry name" value="HATPase_C_sf"/>
</dbReference>
<dbReference type="GO" id="GO:0004673">
    <property type="term" value="F:protein histidine kinase activity"/>
    <property type="evidence" value="ECO:0007669"/>
    <property type="project" value="UniProtKB-EC"/>
</dbReference>
<evidence type="ECO:0000256" key="2">
    <source>
        <dbReference type="ARBA" id="ARBA00012438"/>
    </source>
</evidence>
<dbReference type="Proteomes" id="UP001219901">
    <property type="component" value="Chromosome"/>
</dbReference>
<evidence type="ECO:0000256" key="3">
    <source>
        <dbReference type="ARBA" id="ARBA00023012"/>
    </source>
</evidence>
<protein>
    <recommendedName>
        <fullName evidence="2">histidine kinase</fullName>
        <ecNumber evidence="2">2.7.13.3</ecNumber>
    </recommendedName>
</protein>
<evidence type="ECO:0000313" key="6">
    <source>
        <dbReference type="Proteomes" id="UP001219901"/>
    </source>
</evidence>
<dbReference type="PRINTS" id="PR00344">
    <property type="entry name" value="BCTRLSENSOR"/>
</dbReference>
<gene>
    <name evidence="5" type="ORF">GKO48_07490</name>
</gene>
<dbReference type="Gene3D" id="3.30.565.10">
    <property type="entry name" value="Histidine kinase-like ATPase, C-terminal domain"/>
    <property type="match status" value="1"/>
</dbReference>